<evidence type="ECO:0000256" key="2">
    <source>
        <dbReference type="ARBA" id="ARBA00022679"/>
    </source>
</evidence>
<evidence type="ECO:0000256" key="1">
    <source>
        <dbReference type="ARBA" id="ARBA00010990"/>
    </source>
</evidence>
<name>A0A7W3U2F5_9GAMM</name>
<dbReference type="PANTHER" id="PTHR12215">
    <property type="entry name" value="PHOSPHOPANTETHEINE TRANSFERASE"/>
    <property type="match status" value="1"/>
</dbReference>
<dbReference type="Pfam" id="PF01648">
    <property type="entry name" value="ACPS"/>
    <property type="match status" value="1"/>
</dbReference>
<sequence>MPPSVPTVHAVAPQTRAEAPESVAEGGGWATLAGAQDADTCALWLDVADWSPWRRRATALLDAAERARVERMRRPADREMLTIAYAAHRLLLASCLGRAPEAVPLTRDARGCPRVPGTAWHTSLSHADGAVAIAASRVGPVGIDLETRARAGLMPELAERICSPAELRRYAAMGPEALLALWVRKEAVLKACGWGLGVEMSGIEVPDGASCVLPRDGRRVHVAMLPVGAAHVAALASPGPDGIRHVPWWRP</sequence>
<organism evidence="5 6">
    <name type="scientific">Marilutibacter penaei</name>
    <dbReference type="NCBI Taxonomy" id="2759900"/>
    <lineage>
        <taxon>Bacteria</taxon>
        <taxon>Pseudomonadati</taxon>
        <taxon>Pseudomonadota</taxon>
        <taxon>Gammaproteobacteria</taxon>
        <taxon>Lysobacterales</taxon>
        <taxon>Lysobacteraceae</taxon>
        <taxon>Marilutibacter</taxon>
    </lineage>
</organism>
<protein>
    <submittedName>
        <fullName evidence="5">4'-phosphopantetheinyl transferase superfamily protein</fullName>
    </submittedName>
</protein>
<dbReference type="InterPro" id="IPR050559">
    <property type="entry name" value="P-Pant_transferase_sf"/>
</dbReference>
<reference evidence="5 6" key="1">
    <citation type="submission" date="2020-07" db="EMBL/GenBank/DDBJ databases">
        <authorList>
            <person name="Xu S."/>
            <person name="Li A."/>
        </authorList>
    </citation>
    <scope>NUCLEOTIDE SEQUENCE [LARGE SCALE GENOMIC DNA]</scope>
    <source>
        <strain evidence="5 6">SG-8</strain>
    </source>
</reference>
<comment type="caution">
    <text evidence="5">The sequence shown here is derived from an EMBL/GenBank/DDBJ whole genome shotgun (WGS) entry which is preliminary data.</text>
</comment>
<evidence type="ECO:0000256" key="3">
    <source>
        <dbReference type="SAM" id="MobiDB-lite"/>
    </source>
</evidence>
<dbReference type="Gene3D" id="3.90.470.20">
    <property type="entry name" value="4'-phosphopantetheinyl transferase domain"/>
    <property type="match status" value="1"/>
</dbReference>
<dbReference type="SUPFAM" id="SSF56214">
    <property type="entry name" value="4'-phosphopantetheinyl transferase"/>
    <property type="match status" value="2"/>
</dbReference>
<evidence type="ECO:0000313" key="6">
    <source>
        <dbReference type="Proteomes" id="UP000552587"/>
    </source>
</evidence>
<dbReference type="InterPro" id="IPR008278">
    <property type="entry name" value="4-PPantetheinyl_Trfase_dom"/>
</dbReference>
<dbReference type="AlphaFoldDB" id="A0A7W3U2F5"/>
<proteinExistence type="inferred from homology"/>
<feature type="region of interest" description="Disordered" evidence="3">
    <location>
        <begin position="1"/>
        <end position="20"/>
    </location>
</feature>
<dbReference type="InterPro" id="IPR037143">
    <property type="entry name" value="4-PPantetheinyl_Trfase_dom_sf"/>
</dbReference>
<dbReference type="Proteomes" id="UP000552587">
    <property type="component" value="Unassembled WGS sequence"/>
</dbReference>
<dbReference type="GO" id="GO:0005829">
    <property type="term" value="C:cytosol"/>
    <property type="evidence" value="ECO:0007669"/>
    <property type="project" value="TreeGrafter"/>
</dbReference>
<dbReference type="EMBL" id="JACHTE010000002">
    <property type="protein sequence ID" value="MBB1087395.1"/>
    <property type="molecule type" value="Genomic_DNA"/>
</dbReference>
<dbReference type="GO" id="GO:0008897">
    <property type="term" value="F:holo-[acyl-carrier-protein] synthase activity"/>
    <property type="evidence" value="ECO:0007669"/>
    <property type="project" value="InterPro"/>
</dbReference>
<dbReference type="GO" id="GO:0019878">
    <property type="term" value="P:lysine biosynthetic process via aminoadipic acid"/>
    <property type="evidence" value="ECO:0007669"/>
    <property type="project" value="TreeGrafter"/>
</dbReference>
<feature type="domain" description="4'-phosphopantetheinyl transferase" evidence="4">
    <location>
        <begin position="140"/>
        <end position="207"/>
    </location>
</feature>
<evidence type="ECO:0000313" key="5">
    <source>
        <dbReference type="EMBL" id="MBB1087395.1"/>
    </source>
</evidence>
<accession>A0A7W3U2F5</accession>
<comment type="similarity">
    <text evidence="1">Belongs to the P-Pant transferase superfamily. Gsp/Sfp/HetI/AcpT family.</text>
</comment>
<dbReference type="GO" id="GO:0000287">
    <property type="term" value="F:magnesium ion binding"/>
    <property type="evidence" value="ECO:0007669"/>
    <property type="project" value="InterPro"/>
</dbReference>
<dbReference type="PANTHER" id="PTHR12215:SF10">
    <property type="entry name" value="L-AMINOADIPATE-SEMIALDEHYDE DEHYDROGENASE-PHOSPHOPANTETHEINYL TRANSFERASE"/>
    <property type="match status" value="1"/>
</dbReference>
<evidence type="ECO:0000259" key="4">
    <source>
        <dbReference type="Pfam" id="PF01648"/>
    </source>
</evidence>
<dbReference type="RefSeq" id="WP_182668196.1">
    <property type="nucleotide sequence ID" value="NZ_JACHTE010000002.1"/>
</dbReference>
<keyword evidence="2 5" id="KW-0808">Transferase</keyword>
<keyword evidence="6" id="KW-1185">Reference proteome</keyword>
<gene>
    <name evidence="5" type="ORF">H4F99_02705</name>
</gene>